<dbReference type="SUPFAM" id="SSF47413">
    <property type="entry name" value="lambda repressor-like DNA-binding domains"/>
    <property type="match status" value="1"/>
</dbReference>
<dbReference type="AlphaFoldDB" id="A0A7K1TAN1"/>
<reference evidence="2 3" key="1">
    <citation type="submission" date="2019-12" db="EMBL/GenBank/DDBJ databases">
        <title>Hymenobacter sp. HMF4947 Genome sequencing and assembly.</title>
        <authorList>
            <person name="Kang H."/>
            <person name="Cha I."/>
            <person name="Kim H."/>
            <person name="Joh K."/>
        </authorList>
    </citation>
    <scope>NUCLEOTIDE SEQUENCE [LARGE SCALE GENOMIC DNA]</scope>
    <source>
        <strain evidence="2 3">HMF4947</strain>
    </source>
</reference>
<dbReference type="EMBL" id="WQKZ01000001">
    <property type="protein sequence ID" value="MVN75467.1"/>
    <property type="molecule type" value="Genomic_DNA"/>
</dbReference>
<dbReference type="GO" id="GO:0003677">
    <property type="term" value="F:DNA binding"/>
    <property type="evidence" value="ECO:0007669"/>
    <property type="project" value="InterPro"/>
</dbReference>
<dbReference type="InterPro" id="IPR001387">
    <property type="entry name" value="Cro/C1-type_HTH"/>
</dbReference>
<name>A0A7K1TAN1_9BACT</name>
<dbReference type="RefSeq" id="WP_157562202.1">
    <property type="nucleotide sequence ID" value="NZ_WQKZ01000001.1"/>
</dbReference>
<dbReference type="InterPro" id="IPR010982">
    <property type="entry name" value="Lambda_DNA-bd_dom_sf"/>
</dbReference>
<proteinExistence type="predicted"/>
<sequence>MVTRIRQLLDWQQISPTQFADLIGVGRPVVSHILSERNKPSLEVVQRIIAAFPAISLPWLLTGTGEMLAEASTGTPSSSVAANPAPKGPTLADNARLLEQQDTSPIQPARLAPASQPAAAFRRSNTVLPTPARFVAKQAPLAEAAPFVASGPAEQPAPSATPAPVEAAPVAVTASPAATQASASFPAVEAPVAAIQLPTTGVATTPQVTNDAASMAAFLGEPGKAIRRIVIFYRDGSFADYQPEA</sequence>
<keyword evidence="3" id="KW-1185">Reference proteome</keyword>
<accession>A0A7K1TAN1</accession>
<dbReference type="Gene3D" id="1.10.260.40">
    <property type="entry name" value="lambda repressor-like DNA-binding domains"/>
    <property type="match status" value="1"/>
</dbReference>
<dbReference type="CDD" id="cd00093">
    <property type="entry name" value="HTH_XRE"/>
    <property type="match status" value="1"/>
</dbReference>
<dbReference type="SMART" id="SM00530">
    <property type="entry name" value="HTH_XRE"/>
    <property type="match status" value="1"/>
</dbReference>
<protein>
    <submittedName>
        <fullName evidence="2">Helix-turn-helix domain-containing protein</fullName>
    </submittedName>
</protein>
<gene>
    <name evidence="2" type="ORF">GO988_03935</name>
</gene>
<feature type="domain" description="HTH cro/C1-type" evidence="1">
    <location>
        <begin position="5"/>
        <end position="60"/>
    </location>
</feature>
<evidence type="ECO:0000313" key="2">
    <source>
        <dbReference type="EMBL" id="MVN75467.1"/>
    </source>
</evidence>
<dbReference type="Proteomes" id="UP000441336">
    <property type="component" value="Unassembled WGS sequence"/>
</dbReference>
<dbReference type="Pfam" id="PF01381">
    <property type="entry name" value="HTH_3"/>
    <property type="match status" value="1"/>
</dbReference>
<evidence type="ECO:0000313" key="3">
    <source>
        <dbReference type="Proteomes" id="UP000441336"/>
    </source>
</evidence>
<dbReference type="PROSITE" id="PS50943">
    <property type="entry name" value="HTH_CROC1"/>
    <property type="match status" value="1"/>
</dbReference>
<evidence type="ECO:0000259" key="1">
    <source>
        <dbReference type="PROSITE" id="PS50943"/>
    </source>
</evidence>
<comment type="caution">
    <text evidence="2">The sequence shown here is derived from an EMBL/GenBank/DDBJ whole genome shotgun (WGS) entry which is preliminary data.</text>
</comment>
<organism evidence="2 3">
    <name type="scientific">Hymenobacter ginkgonis</name>
    <dbReference type="NCBI Taxonomy" id="2682976"/>
    <lineage>
        <taxon>Bacteria</taxon>
        <taxon>Pseudomonadati</taxon>
        <taxon>Bacteroidota</taxon>
        <taxon>Cytophagia</taxon>
        <taxon>Cytophagales</taxon>
        <taxon>Hymenobacteraceae</taxon>
        <taxon>Hymenobacter</taxon>
    </lineage>
</organism>